<dbReference type="PANTHER" id="PTHR36124:SF1">
    <property type="entry name" value="ER-BOUND OXYGENASE MPAB_MPAB'_RUBBER OXYGENASE CATALYTIC DOMAIN-CONTAINING PROTEIN"/>
    <property type="match status" value="1"/>
</dbReference>
<proteinExistence type="predicted"/>
<evidence type="ECO:0000313" key="3">
    <source>
        <dbReference type="Proteomes" id="UP001219355"/>
    </source>
</evidence>
<dbReference type="PANTHER" id="PTHR36124">
    <property type="match status" value="1"/>
</dbReference>
<evidence type="ECO:0000259" key="1">
    <source>
        <dbReference type="Pfam" id="PF09995"/>
    </source>
</evidence>
<name>A0AAF0DD06_9EURO</name>
<dbReference type="Pfam" id="PF09995">
    <property type="entry name" value="MPAB_Lcp_cat"/>
    <property type="match status" value="1"/>
</dbReference>
<dbReference type="Proteomes" id="UP001219355">
    <property type="component" value="Chromosome 1"/>
</dbReference>
<accession>A0AAF0DD06</accession>
<protein>
    <recommendedName>
        <fullName evidence="1">ER-bound oxygenase mpaB/mpaB'/Rubber oxygenase catalytic domain-containing protein</fullName>
    </recommendedName>
</protein>
<dbReference type="AlphaFoldDB" id="A0AAF0DD06"/>
<feature type="domain" description="ER-bound oxygenase mpaB/mpaB'/Rubber oxygenase catalytic" evidence="1">
    <location>
        <begin position="107"/>
        <end position="291"/>
    </location>
</feature>
<sequence>MDFTHLLQEGRNLFLALDHRVVGVSLVPAYLLLVYTLRYRRVQQMHEEFKYPTRESLAKMTDDDAWKIQLKLGQLEFPFTYLKALQFALFKTYGIPTISGLLVKTSEFSRPQTAMKRYADTSVLIGEFVANPPSSPRSREGIARMNYLHSVYRKSGKILEDDMLYTLSLFALEPIRWINRYEWRGLSDLETCALGTFWKSVGDAMEISYERLPSSETGFRDGLEWLDEIRAWSEAYEKEHMLPHRDNNQTAEETVEILLWTVPRILRPLGRKMVYFLMGDRLRTAMMYDPPGWLYRFVFSNIFAIRKLVLRYLALTRPECLRVRRITTDPAEKSPHFVLSWEGAPFYVKPTLWNRWGPSARIKRLLQLPLPGDEDETYFPGGYYTPDVGPRAFVGKGGEYVEQTTARLKAERKGQCPFGVAR</sequence>
<dbReference type="InterPro" id="IPR046366">
    <property type="entry name" value="MPAB"/>
</dbReference>
<keyword evidence="3" id="KW-1185">Reference proteome</keyword>
<reference evidence="2" key="1">
    <citation type="submission" date="2023-03" db="EMBL/GenBank/DDBJ databases">
        <title>Emydomyces testavorans Genome Sequence.</title>
        <authorList>
            <person name="Hoyer L."/>
        </authorList>
    </citation>
    <scope>NUCLEOTIDE SEQUENCE</scope>
    <source>
        <strain evidence="2">16-2883</strain>
    </source>
</reference>
<dbReference type="EMBL" id="CP120627">
    <property type="protein sequence ID" value="WEW55834.1"/>
    <property type="molecule type" value="Genomic_DNA"/>
</dbReference>
<evidence type="ECO:0000313" key="2">
    <source>
        <dbReference type="EMBL" id="WEW55834.1"/>
    </source>
</evidence>
<gene>
    <name evidence="2" type="ORF">PRK78_001267</name>
</gene>
<dbReference type="InterPro" id="IPR018713">
    <property type="entry name" value="MPAB/Lcp_cat_dom"/>
</dbReference>
<dbReference type="GO" id="GO:0016491">
    <property type="term" value="F:oxidoreductase activity"/>
    <property type="evidence" value="ECO:0007669"/>
    <property type="project" value="InterPro"/>
</dbReference>
<organism evidence="2 3">
    <name type="scientific">Emydomyces testavorans</name>
    <dbReference type="NCBI Taxonomy" id="2070801"/>
    <lineage>
        <taxon>Eukaryota</taxon>
        <taxon>Fungi</taxon>
        <taxon>Dikarya</taxon>
        <taxon>Ascomycota</taxon>
        <taxon>Pezizomycotina</taxon>
        <taxon>Eurotiomycetes</taxon>
        <taxon>Eurotiomycetidae</taxon>
        <taxon>Onygenales</taxon>
        <taxon>Nannizziopsiaceae</taxon>
        <taxon>Emydomyces</taxon>
    </lineage>
</organism>